<dbReference type="Gene3D" id="3.90.810.10">
    <property type="entry name" value="CRIB domain"/>
    <property type="match status" value="1"/>
</dbReference>
<feature type="chain" id="PRO_5043528879" description="CRIB domain-containing protein" evidence="2">
    <location>
        <begin position="24"/>
        <end position="102"/>
    </location>
</feature>
<reference evidence="4 5" key="1">
    <citation type="journal article" date="2021" name="Commun. Biol.">
        <title>The genome of Shorea leprosula (Dipterocarpaceae) highlights the ecological relevance of drought in aseasonal tropical rainforests.</title>
        <authorList>
            <person name="Ng K.K.S."/>
            <person name="Kobayashi M.J."/>
            <person name="Fawcett J.A."/>
            <person name="Hatakeyama M."/>
            <person name="Paape T."/>
            <person name="Ng C.H."/>
            <person name="Ang C.C."/>
            <person name="Tnah L.H."/>
            <person name="Lee C.T."/>
            <person name="Nishiyama T."/>
            <person name="Sese J."/>
            <person name="O'Brien M.J."/>
            <person name="Copetti D."/>
            <person name="Mohd Noor M.I."/>
            <person name="Ong R.C."/>
            <person name="Putra M."/>
            <person name="Sireger I.Z."/>
            <person name="Indrioko S."/>
            <person name="Kosugi Y."/>
            <person name="Izuno A."/>
            <person name="Isagi Y."/>
            <person name="Lee S.L."/>
            <person name="Shimizu K.K."/>
        </authorList>
    </citation>
    <scope>NUCLEOTIDE SEQUENCE [LARGE SCALE GENOMIC DNA]</scope>
    <source>
        <strain evidence="4">214</strain>
    </source>
</reference>
<sequence>MVIPRRSLIILQFWIFWWGHCGSRWSCAASRVAMWRREWRCGVESGDVSPMDISWPTEVRHVSHVTFDQFNGFLSLPTEFELEVPRKAPSARLVDWNSGHSV</sequence>
<evidence type="ECO:0000313" key="4">
    <source>
        <dbReference type="EMBL" id="GKV14331.1"/>
    </source>
</evidence>
<keyword evidence="1" id="KW-0343">GTPase activation</keyword>
<dbReference type="CDD" id="cd00132">
    <property type="entry name" value="CRIB"/>
    <property type="match status" value="1"/>
</dbReference>
<evidence type="ECO:0000259" key="3">
    <source>
        <dbReference type="SMART" id="SM00285"/>
    </source>
</evidence>
<keyword evidence="2" id="KW-0732">Signal</keyword>
<dbReference type="InterPro" id="IPR000095">
    <property type="entry name" value="CRIB_dom"/>
</dbReference>
<evidence type="ECO:0000256" key="1">
    <source>
        <dbReference type="ARBA" id="ARBA00022468"/>
    </source>
</evidence>
<accession>A0AAV5JNK9</accession>
<dbReference type="Proteomes" id="UP001054252">
    <property type="component" value="Unassembled WGS sequence"/>
</dbReference>
<name>A0AAV5JNK9_9ROSI</name>
<dbReference type="AlphaFoldDB" id="A0AAV5JNK9"/>
<evidence type="ECO:0000256" key="2">
    <source>
        <dbReference type="SAM" id="SignalP"/>
    </source>
</evidence>
<keyword evidence="5" id="KW-1185">Reference proteome</keyword>
<organism evidence="4 5">
    <name type="scientific">Rubroshorea leprosula</name>
    <dbReference type="NCBI Taxonomy" id="152421"/>
    <lineage>
        <taxon>Eukaryota</taxon>
        <taxon>Viridiplantae</taxon>
        <taxon>Streptophyta</taxon>
        <taxon>Embryophyta</taxon>
        <taxon>Tracheophyta</taxon>
        <taxon>Spermatophyta</taxon>
        <taxon>Magnoliopsida</taxon>
        <taxon>eudicotyledons</taxon>
        <taxon>Gunneridae</taxon>
        <taxon>Pentapetalae</taxon>
        <taxon>rosids</taxon>
        <taxon>malvids</taxon>
        <taxon>Malvales</taxon>
        <taxon>Dipterocarpaceae</taxon>
        <taxon>Rubroshorea</taxon>
    </lineage>
</organism>
<comment type="caution">
    <text evidence="4">The sequence shown here is derived from an EMBL/GenBank/DDBJ whole genome shotgun (WGS) entry which is preliminary data.</text>
</comment>
<feature type="signal peptide" evidence="2">
    <location>
        <begin position="1"/>
        <end position="23"/>
    </location>
</feature>
<proteinExistence type="predicted"/>
<feature type="domain" description="CRIB" evidence="3">
    <location>
        <begin position="53"/>
        <end position="87"/>
    </location>
</feature>
<evidence type="ECO:0000313" key="5">
    <source>
        <dbReference type="Proteomes" id="UP001054252"/>
    </source>
</evidence>
<dbReference type="PANTHER" id="PTHR23177">
    <property type="entry name" value="MKIAA1688 PROTEIN"/>
    <property type="match status" value="1"/>
</dbReference>
<dbReference type="EMBL" id="BPVZ01000040">
    <property type="protein sequence ID" value="GKV14331.1"/>
    <property type="molecule type" value="Genomic_DNA"/>
</dbReference>
<dbReference type="InterPro" id="IPR044785">
    <property type="entry name" value="RopGAP1-5"/>
</dbReference>
<dbReference type="Pfam" id="PF00786">
    <property type="entry name" value="PBD"/>
    <property type="match status" value="1"/>
</dbReference>
<gene>
    <name evidence="4" type="ORF">SLEP1_g25227</name>
</gene>
<dbReference type="PANTHER" id="PTHR23177:SF74">
    <property type="entry name" value="RHO GTPASE-ACTIVATING PROTEIN 3"/>
    <property type="match status" value="1"/>
</dbReference>
<protein>
    <recommendedName>
        <fullName evidence="3">CRIB domain-containing protein</fullName>
    </recommendedName>
</protein>
<dbReference type="SMART" id="SM00285">
    <property type="entry name" value="PBD"/>
    <property type="match status" value="1"/>
</dbReference>
<dbReference type="GO" id="GO:0005096">
    <property type="term" value="F:GTPase activator activity"/>
    <property type="evidence" value="ECO:0007669"/>
    <property type="project" value="UniProtKB-KW"/>
</dbReference>
<dbReference type="InterPro" id="IPR036936">
    <property type="entry name" value="CRIB_dom_sf"/>
</dbReference>